<dbReference type="KEGG" id="dwd:DSCW_08560"/>
<organism evidence="1 2">
    <name type="scientific">Desulfosarcina widdelii</name>
    <dbReference type="NCBI Taxonomy" id="947919"/>
    <lineage>
        <taxon>Bacteria</taxon>
        <taxon>Pseudomonadati</taxon>
        <taxon>Thermodesulfobacteriota</taxon>
        <taxon>Desulfobacteria</taxon>
        <taxon>Desulfobacterales</taxon>
        <taxon>Desulfosarcinaceae</taxon>
        <taxon>Desulfosarcina</taxon>
    </lineage>
</organism>
<dbReference type="Proteomes" id="UP000427769">
    <property type="component" value="Chromosome"/>
</dbReference>
<reference evidence="1 2" key="1">
    <citation type="submission" date="2019-11" db="EMBL/GenBank/DDBJ databases">
        <title>Comparative genomics of hydrocarbon-degrading Desulfosarcina strains.</title>
        <authorList>
            <person name="Watanabe M."/>
            <person name="Kojima H."/>
            <person name="Fukui M."/>
        </authorList>
    </citation>
    <scope>NUCLEOTIDE SEQUENCE [LARGE SCALE GENOMIC DNA]</scope>
    <source>
        <strain evidence="1 2">PP31</strain>
    </source>
</reference>
<keyword evidence="2" id="KW-1185">Reference proteome</keyword>
<proteinExistence type="predicted"/>
<gene>
    <name evidence="1" type="ORF">DSCW_08560</name>
</gene>
<evidence type="ECO:0000313" key="2">
    <source>
        <dbReference type="Proteomes" id="UP000427769"/>
    </source>
</evidence>
<name>A0A5K7YZK7_9BACT</name>
<accession>A0A5K7YZK7</accession>
<dbReference type="AlphaFoldDB" id="A0A5K7YZK7"/>
<evidence type="ECO:0000313" key="1">
    <source>
        <dbReference type="EMBL" id="BBO73439.1"/>
    </source>
</evidence>
<sequence>MSRGQEQILGYVRQLDLLCREMNGNLSVGIASRMLVISTCINDILLAQLTKHKPDVFGSESIEMPD</sequence>
<dbReference type="EMBL" id="AP021875">
    <property type="protein sequence ID" value="BBO73439.1"/>
    <property type="molecule type" value="Genomic_DNA"/>
</dbReference>
<protein>
    <submittedName>
        <fullName evidence="1">Uncharacterized protein</fullName>
    </submittedName>
</protein>
<dbReference type="RefSeq" id="WP_155302549.1">
    <property type="nucleotide sequence ID" value="NZ_AP021875.1"/>
</dbReference>